<keyword evidence="4" id="KW-0106">Calcium</keyword>
<evidence type="ECO:0000256" key="1">
    <source>
        <dbReference type="ARBA" id="ARBA00008779"/>
    </source>
</evidence>
<keyword evidence="8" id="KW-1185">Reference proteome</keyword>
<keyword evidence="3" id="KW-0378">Hydrolase</keyword>
<dbReference type="PANTHER" id="PTHR42693:SF43">
    <property type="entry name" value="BLL2667 PROTEIN"/>
    <property type="match status" value="1"/>
</dbReference>
<dbReference type="RefSeq" id="WP_127914393.1">
    <property type="nucleotide sequence ID" value="NZ_RKLP01000001.1"/>
</dbReference>
<dbReference type="PANTHER" id="PTHR42693">
    <property type="entry name" value="ARYLSULFATASE FAMILY MEMBER"/>
    <property type="match status" value="1"/>
</dbReference>
<comment type="caution">
    <text evidence="7">The sequence shown here is derived from an EMBL/GenBank/DDBJ whole genome shotgun (WGS) entry which is preliminary data.</text>
</comment>
<evidence type="ECO:0000259" key="6">
    <source>
        <dbReference type="Pfam" id="PF00884"/>
    </source>
</evidence>
<feature type="domain" description="Sulfatase N-terminal" evidence="6">
    <location>
        <begin position="49"/>
        <end position="462"/>
    </location>
</feature>
<dbReference type="CDD" id="cd16025">
    <property type="entry name" value="PAS_like"/>
    <property type="match status" value="1"/>
</dbReference>
<organism evidence="7 8">
    <name type="scientific">Prescottella agglutinans</name>
    <dbReference type="NCBI Taxonomy" id="1644129"/>
    <lineage>
        <taxon>Bacteria</taxon>
        <taxon>Bacillati</taxon>
        <taxon>Actinomycetota</taxon>
        <taxon>Actinomycetes</taxon>
        <taxon>Mycobacteriales</taxon>
        <taxon>Nocardiaceae</taxon>
        <taxon>Prescottella</taxon>
    </lineage>
</organism>
<feature type="compositionally biased region" description="Low complexity" evidence="5">
    <location>
        <begin position="7"/>
        <end position="16"/>
    </location>
</feature>
<evidence type="ECO:0000256" key="5">
    <source>
        <dbReference type="SAM" id="MobiDB-lite"/>
    </source>
</evidence>
<dbReference type="Proteomes" id="UP000286208">
    <property type="component" value="Unassembled WGS sequence"/>
</dbReference>
<dbReference type="GO" id="GO:0046872">
    <property type="term" value="F:metal ion binding"/>
    <property type="evidence" value="ECO:0007669"/>
    <property type="project" value="UniProtKB-KW"/>
</dbReference>
<evidence type="ECO:0000313" key="8">
    <source>
        <dbReference type="Proteomes" id="UP000286208"/>
    </source>
</evidence>
<dbReference type="Pfam" id="PF00884">
    <property type="entry name" value="Sulfatase"/>
    <property type="match status" value="1"/>
</dbReference>
<feature type="compositionally biased region" description="Basic and acidic residues" evidence="5">
    <location>
        <begin position="770"/>
        <end position="787"/>
    </location>
</feature>
<keyword evidence="2" id="KW-0479">Metal-binding</keyword>
<sequence>MSEHSDATPTSARSSIPAPPPPFGGEIGKTYRESTAAWPQLPTAAESAPNVVVIMLDDVGFGQTSTFGGLIPTPNLDKLASEGLRYNRFHTTAVCGPSRAALLTGRNHHDAGNGFLMEWATGFPSYTTMIPRTTATVAEVLRGNGYSTWWYGKNHNTPDWETSVAGPFDRWPTGMGFDYFYGFNAGETHQYYPVLFENTTPVEPDKGPEEGYHLMTDMTDRAISRMRYAKSVAPNKPFFMYFAPGAMHAPHHVTEEWRDRFKGAFDMGWEKYREIVFDNQKKMGIVPPDTELTPRPDWVQEWDSLTDRQKQVYCALFENYAGYFAYTDHEVGRLLDAIKELPDADNTLIFYIVGDNGASAEGGPDGTLDEIKNLSGIVPTIEEIIADLDKLGGPETEPHYPMGWAWAGNTPFQWVKQVASHLGGSRNPMVVSWPAKITHDDAPRDPFLHLVDVAPTIYEAAQVTMPDTVNGIEQLPLAGKSFLASFTDPTFEGRTDQYFEILSNRSIYDDGWKANAQHTLPWRQDLASGDWDNDRWELYHLEEDFSEARDLAGSMPDKLEQMKARFDEAAEKYHVYPLDDRGVARMLLPKPTAPGSDPKATSFTFYAGATRLPETAAPSMKNRSWRLAARIGIDGAATSGVVMAIGGVAGGMSLYLKDGVPTFDYNYYGDHTTVRAARPLAPGDAVVGVAFDYDGGGIGKGADLTLTIDDATVAVGRIAATAFARFGVDTFGIGEDTGQPVTPEYRPPFRFTGTIDRVDIDLGPLDLSPEEQHTVHHTEIKAARRRE</sequence>
<dbReference type="PROSITE" id="PS00523">
    <property type="entry name" value="SULFATASE_1"/>
    <property type="match status" value="1"/>
</dbReference>
<dbReference type="Gene3D" id="3.40.720.10">
    <property type="entry name" value="Alkaline Phosphatase, subunit A"/>
    <property type="match status" value="1"/>
</dbReference>
<dbReference type="InterPro" id="IPR050738">
    <property type="entry name" value="Sulfatase"/>
</dbReference>
<comment type="similarity">
    <text evidence="1">Belongs to the sulfatase family.</text>
</comment>
<name>A0A3S3AJ40_9NOCA</name>
<dbReference type="InterPro" id="IPR024607">
    <property type="entry name" value="Sulfatase_CS"/>
</dbReference>
<dbReference type="SUPFAM" id="SSF53649">
    <property type="entry name" value="Alkaline phosphatase-like"/>
    <property type="match status" value="1"/>
</dbReference>
<dbReference type="InterPro" id="IPR017850">
    <property type="entry name" value="Alkaline_phosphatase_core_sf"/>
</dbReference>
<accession>A0A3S3AJ40</accession>
<evidence type="ECO:0000256" key="4">
    <source>
        <dbReference type="ARBA" id="ARBA00022837"/>
    </source>
</evidence>
<protein>
    <submittedName>
        <fullName evidence="7">Arylsulfatase</fullName>
    </submittedName>
</protein>
<evidence type="ECO:0000313" key="7">
    <source>
        <dbReference type="EMBL" id="RVW11281.1"/>
    </source>
</evidence>
<proteinExistence type="inferred from homology"/>
<evidence type="ECO:0000256" key="2">
    <source>
        <dbReference type="ARBA" id="ARBA00022723"/>
    </source>
</evidence>
<dbReference type="GO" id="GO:0016787">
    <property type="term" value="F:hydrolase activity"/>
    <property type="evidence" value="ECO:0007669"/>
    <property type="project" value="UniProtKB-KW"/>
</dbReference>
<feature type="region of interest" description="Disordered" evidence="5">
    <location>
        <begin position="1"/>
        <end position="29"/>
    </location>
</feature>
<gene>
    <name evidence="7" type="ORF">EGT67_02250</name>
</gene>
<dbReference type="InterPro" id="IPR000917">
    <property type="entry name" value="Sulfatase_N"/>
</dbReference>
<evidence type="ECO:0000256" key="3">
    <source>
        <dbReference type="ARBA" id="ARBA00022801"/>
    </source>
</evidence>
<dbReference type="OrthoDB" id="9777306at2"/>
<dbReference type="EMBL" id="RKLP01000001">
    <property type="protein sequence ID" value="RVW11281.1"/>
    <property type="molecule type" value="Genomic_DNA"/>
</dbReference>
<feature type="region of interest" description="Disordered" evidence="5">
    <location>
        <begin position="766"/>
        <end position="787"/>
    </location>
</feature>
<dbReference type="Gene3D" id="3.30.1120.10">
    <property type="match status" value="1"/>
</dbReference>
<dbReference type="AlphaFoldDB" id="A0A3S3AJ40"/>
<reference evidence="7 8" key="1">
    <citation type="submission" date="2018-11" db="EMBL/GenBank/DDBJ databases">
        <title>Rhodococcus spongicola sp. nov. and Rhodococcus xishaensis sp. nov. from marine sponges.</title>
        <authorList>
            <person name="Li L."/>
            <person name="Lin H.W."/>
        </authorList>
    </citation>
    <scope>NUCLEOTIDE SEQUENCE [LARGE SCALE GENOMIC DNA]</scope>
    <source>
        <strain evidence="7 8">CCTCC AB2014297</strain>
    </source>
</reference>